<accession>A0AAE0ZZZ2</accession>
<gene>
    <name evidence="1" type="ORF">RRG08_012986</name>
</gene>
<evidence type="ECO:0000313" key="2">
    <source>
        <dbReference type="Proteomes" id="UP001283361"/>
    </source>
</evidence>
<comment type="caution">
    <text evidence="1">The sequence shown here is derived from an EMBL/GenBank/DDBJ whole genome shotgun (WGS) entry which is preliminary data.</text>
</comment>
<proteinExistence type="predicted"/>
<dbReference type="EMBL" id="JAWDGP010002895">
    <property type="protein sequence ID" value="KAK3778714.1"/>
    <property type="molecule type" value="Genomic_DNA"/>
</dbReference>
<reference evidence="1" key="1">
    <citation type="journal article" date="2023" name="G3 (Bethesda)">
        <title>A reference genome for the long-term kleptoplast-retaining sea slug Elysia crispata morphotype clarki.</title>
        <authorList>
            <person name="Eastman K.E."/>
            <person name="Pendleton A.L."/>
            <person name="Shaikh M.A."/>
            <person name="Suttiyut T."/>
            <person name="Ogas R."/>
            <person name="Tomko P."/>
            <person name="Gavelis G."/>
            <person name="Widhalm J.R."/>
            <person name="Wisecaver J.H."/>
        </authorList>
    </citation>
    <scope>NUCLEOTIDE SEQUENCE</scope>
    <source>
        <strain evidence="1">ECLA1</strain>
    </source>
</reference>
<dbReference type="AlphaFoldDB" id="A0AAE0ZZZ2"/>
<keyword evidence="2" id="KW-1185">Reference proteome</keyword>
<dbReference type="Proteomes" id="UP001283361">
    <property type="component" value="Unassembled WGS sequence"/>
</dbReference>
<name>A0AAE0ZZZ2_9GAST</name>
<organism evidence="1 2">
    <name type="scientific">Elysia crispata</name>
    <name type="common">lettuce slug</name>
    <dbReference type="NCBI Taxonomy" id="231223"/>
    <lineage>
        <taxon>Eukaryota</taxon>
        <taxon>Metazoa</taxon>
        <taxon>Spiralia</taxon>
        <taxon>Lophotrochozoa</taxon>
        <taxon>Mollusca</taxon>
        <taxon>Gastropoda</taxon>
        <taxon>Heterobranchia</taxon>
        <taxon>Euthyneura</taxon>
        <taxon>Panpulmonata</taxon>
        <taxon>Sacoglossa</taxon>
        <taxon>Placobranchoidea</taxon>
        <taxon>Plakobranchidae</taxon>
        <taxon>Elysia</taxon>
    </lineage>
</organism>
<protein>
    <submittedName>
        <fullName evidence="1">Uncharacterized protein</fullName>
    </submittedName>
</protein>
<evidence type="ECO:0000313" key="1">
    <source>
        <dbReference type="EMBL" id="KAK3778714.1"/>
    </source>
</evidence>
<sequence>MQSGAGLHAWVELTTHLAATQAEPAGSELMVWPRPEIIQFYGRDRWFGVPRFIPYDTVSLTLLQATLSQKEICWKFGEVEAPLQIPLLGSKISDDVERSIWPFQPLGAFSSWNKLSWEWSFSQSHRYKLFIVRGIFHHLRHSCANLLIGQTAGATLTTVVRVTTDRCEIVLVTVPLHQHACKD</sequence>